<dbReference type="GO" id="GO:0005525">
    <property type="term" value="F:GTP binding"/>
    <property type="evidence" value="ECO:0007669"/>
    <property type="project" value="InterPro"/>
</dbReference>
<keyword evidence="4" id="KW-1185">Reference proteome</keyword>
<feature type="domain" description="G" evidence="1">
    <location>
        <begin position="107"/>
        <end position="197"/>
    </location>
</feature>
<evidence type="ECO:0000259" key="2">
    <source>
        <dbReference type="Pfam" id="PF17835"/>
    </source>
</evidence>
<dbReference type="EMBL" id="JWZX01002939">
    <property type="protein sequence ID" value="KOO25712.1"/>
    <property type="molecule type" value="Genomic_DNA"/>
</dbReference>
<gene>
    <name evidence="3" type="ORF">Ctob_003668</name>
</gene>
<dbReference type="Proteomes" id="UP000037460">
    <property type="component" value="Unassembled WGS sequence"/>
</dbReference>
<dbReference type="Gene3D" id="3.40.50.300">
    <property type="entry name" value="P-loop containing nucleotide triphosphate hydrolases"/>
    <property type="match status" value="1"/>
</dbReference>
<accession>A0A0M0JH91</accession>
<proteinExistence type="predicted"/>
<dbReference type="AlphaFoldDB" id="A0A0M0JH91"/>
<dbReference type="Gene3D" id="1.20.120.1190">
    <property type="match status" value="1"/>
</dbReference>
<dbReference type="OrthoDB" id="415015at2759"/>
<dbReference type="PRINTS" id="PR00326">
    <property type="entry name" value="GTP1OBG"/>
</dbReference>
<dbReference type="PANTHER" id="PTHR45759">
    <property type="entry name" value="NUCLEOLAR GTP-BINDING PROTEIN 1"/>
    <property type="match status" value="1"/>
</dbReference>
<protein>
    <submittedName>
        <fullName evidence="3">Nucleolar gtp-binding protein 1-like protein</fullName>
    </submittedName>
</protein>
<dbReference type="SUPFAM" id="SSF52540">
    <property type="entry name" value="P-loop containing nucleoside triphosphate hydrolases"/>
    <property type="match status" value="1"/>
</dbReference>
<feature type="domain" description="NOG1 N-terminal helical" evidence="2">
    <location>
        <begin position="4"/>
        <end position="97"/>
    </location>
</feature>
<reference evidence="4" key="1">
    <citation type="journal article" date="2015" name="PLoS Genet.">
        <title>Genome Sequence and Transcriptome Analyses of Chrysochromulina tobin: Metabolic Tools for Enhanced Algal Fitness in the Prominent Order Prymnesiales (Haptophyceae).</title>
        <authorList>
            <person name="Hovde B.T."/>
            <person name="Deodato C.R."/>
            <person name="Hunsperger H.M."/>
            <person name="Ryken S.A."/>
            <person name="Yost W."/>
            <person name="Jha R.K."/>
            <person name="Patterson J."/>
            <person name="Monnat R.J. Jr."/>
            <person name="Barlow S.B."/>
            <person name="Starkenburg S.R."/>
            <person name="Cattolico R.A."/>
        </authorList>
    </citation>
    <scope>NUCLEOTIDE SEQUENCE</scope>
    <source>
        <strain evidence="4">CCMP291</strain>
    </source>
</reference>
<dbReference type="InterPro" id="IPR006073">
    <property type="entry name" value="GTP-bd"/>
</dbReference>
<evidence type="ECO:0000313" key="3">
    <source>
        <dbReference type="EMBL" id="KOO25712.1"/>
    </source>
</evidence>
<dbReference type="Pfam" id="PF01926">
    <property type="entry name" value="MMR_HSR1"/>
    <property type="match status" value="1"/>
</dbReference>
<organism evidence="3 4">
    <name type="scientific">Chrysochromulina tobinii</name>
    <dbReference type="NCBI Taxonomy" id="1460289"/>
    <lineage>
        <taxon>Eukaryota</taxon>
        <taxon>Haptista</taxon>
        <taxon>Haptophyta</taxon>
        <taxon>Prymnesiophyceae</taxon>
        <taxon>Prymnesiales</taxon>
        <taxon>Chrysochromulinaceae</taxon>
        <taxon>Chrysochromulina</taxon>
    </lineage>
</organism>
<evidence type="ECO:0000259" key="1">
    <source>
        <dbReference type="Pfam" id="PF01926"/>
    </source>
</evidence>
<dbReference type="InterPro" id="IPR027417">
    <property type="entry name" value="P-loop_NTPase"/>
</dbReference>
<comment type="caution">
    <text evidence="3">The sequence shown here is derived from an EMBL/GenBank/DDBJ whole genome shotgun (WGS) entry which is preliminary data.</text>
</comment>
<dbReference type="Pfam" id="PF17835">
    <property type="entry name" value="NOG1_N"/>
    <property type="match status" value="1"/>
</dbReference>
<name>A0A0M0JH91_9EUKA</name>
<sequence length="273" mass="29489">MGALPPFESQLASLTLAALERDGGRSLRDVEADFDLLRRAVVRTGKAATAEASKASSFFEAKELMEAGIKSVEDVFNEQREALDELIQTVGKLRRLPRPVAGEPVLVLVGMPNVGKSSLVTATSTGTPEISNYPFTTRQLKLGHVIGVQGRYQVMDTPGLLARTEDERNPMEGLTLAAVEHLPSAVVYVMDLSGTSGAQSAPLLQLRVREQVRERYPGRPWLDVRTKADLPLADEVLPEAVPHGTLDVSVIDGTNVALLKRRMAQLVGDRGGS</sequence>
<evidence type="ECO:0000313" key="4">
    <source>
        <dbReference type="Proteomes" id="UP000037460"/>
    </source>
</evidence>
<dbReference type="InterPro" id="IPR041623">
    <property type="entry name" value="NOG1_N"/>
</dbReference>